<organism evidence="2 3">
    <name type="scientific">Remersonia thermophila</name>
    <dbReference type="NCBI Taxonomy" id="72144"/>
    <lineage>
        <taxon>Eukaryota</taxon>
        <taxon>Fungi</taxon>
        <taxon>Dikarya</taxon>
        <taxon>Ascomycota</taxon>
        <taxon>Pezizomycotina</taxon>
        <taxon>Sordariomycetes</taxon>
        <taxon>Sordariomycetidae</taxon>
        <taxon>Sordariales</taxon>
        <taxon>Sordariales incertae sedis</taxon>
        <taxon>Remersonia</taxon>
    </lineage>
</organism>
<dbReference type="Proteomes" id="UP001600064">
    <property type="component" value="Unassembled WGS sequence"/>
</dbReference>
<accession>A0ABR4DHZ3</accession>
<name>A0ABR4DHZ3_9PEZI</name>
<dbReference type="EMBL" id="JAZGUE010000002">
    <property type="protein sequence ID" value="KAL2269451.1"/>
    <property type="molecule type" value="Genomic_DNA"/>
</dbReference>
<gene>
    <name evidence="2" type="ORF">VTJ83DRAFT_1635</name>
</gene>
<comment type="caution">
    <text evidence="2">The sequence shown here is derived from an EMBL/GenBank/DDBJ whole genome shotgun (WGS) entry which is preliminary data.</text>
</comment>
<feature type="region of interest" description="Disordered" evidence="1">
    <location>
        <begin position="88"/>
        <end position="114"/>
    </location>
</feature>
<proteinExistence type="predicted"/>
<dbReference type="GeneID" id="98122460"/>
<reference evidence="2 3" key="1">
    <citation type="journal article" date="2024" name="Commun. Biol.">
        <title>Comparative genomic analysis of thermophilic fungi reveals convergent evolutionary adaptations and gene losses.</title>
        <authorList>
            <person name="Steindorff A.S."/>
            <person name="Aguilar-Pontes M.V."/>
            <person name="Robinson A.J."/>
            <person name="Andreopoulos B."/>
            <person name="LaButti K."/>
            <person name="Kuo A."/>
            <person name="Mondo S."/>
            <person name="Riley R."/>
            <person name="Otillar R."/>
            <person name="Haridas S."/>
            <person name="Lipzen A."/>
            <person name="Grimwood J."/>
            <person name="Schmutz J."/>
            <person name="Clum A."/>
            <person name="Reid I.D."/>
            <person name="Moisan M.C."/>
            <person name="Butler G."/>
            <person name="Nguyen T.T.M."/>
            <person name="Dewar K."/>
            <person name="Conant G."/>
            <person name="Drula E."/>
            <person name="Henrissat B."/>
            <person name="Hansel C."/>
            <person name="Singer S."/>
            <person name="Hutchinson M.I."/>
            <person name="de Vries R.P."/>
            <person name="Natvig D.O."/>
            <person name="Powell A.J."/>
            <person name="Tsang A."/>
            <person name="Grigoriev I.V."/>
        </authorList>
    </citation>
    <scope>NUCLEOTIDE SEQUENCE [LARGE SCALE GENOMIC DNA]</scope>
    <source>
        <strain evidence="2 3">ATCC 22073</strain>
    </source>
</reference>
<evidence type="ECO:0000256" key="1">
    <source>
        <dbReference type="SAM" id="MobiDB-lite"/>
    </source>
</evidence>
<feature type="compositionally biased region" description="Polar residues" evidence="1">
    <location>
        <begin position="92"/>
        <end position="103"/>
    </location>
</feature>
<protein>
    <submittedName>
        <fullName evidence="2">Uncharacterized protein</fullName>
    </submittedName>
</protein>
<evidence type="ECO:0000313" key="2">
    <source>
        <dbReference type="EMBL" id="KAL2269451.1"/>
    </source>
</evidence>
<sequence length="206" mass="22097">MDCSASLVCPLRHTFSHALPQPEDNVPRLQEAGQPQPLGLSLLELLCQTHDPSRADRLRRRSTLLAPFNLGHARSDPITRINPMAVKPGSPSFGQSTKLTTSAKAPHGHTPRPTCCVGVSASALSLSKTSPWASPPWTSPPQGRRSGEWKSNAGSRSQSAAVFLSHSCTRLLPPTFIRDCPSDGSAELGTKLSIRISDRYPGPSGY</sequence>
<evidence type="ECO:0000313" key="3">
    <source>
        <dbReference type="Proteomes" id="UP001600064"/>
    </source>
</evidence>
<feature type="region of interest" description="Disordered" evidence="1">
    <location>
        <begin position="127"/>
        <end position="154"/>
    </location>
</feature>
<dbReference type="RefSeq" id="XP_070868175.1">
    <property type="nucleotide sequence ID" value="XM_071007816.1"/>
</dbReference>
<keyword evidence="3" id="KW-1185">Reference proteome</keyword>